<dbReference type="PANTHER" id="PTHR40036:SF1">
    <property type="entry name" value="MACROCIN O-METHYLTRANSFERASE"/>
    <property type="match status" value="1"/>
</dbReference>
<evidence type="ECO:0000313" key="10">
    <source>
        <dbReference type="Proteomes" id="UP000184452"/>
    </source>
</evidence>
<proteinExistence type="inferred from homology"/>
<keyword evidence="4" id="KW-0949">S-adenosyl-L-methionine</keyword>
<sequence length="268" mass="30474">MNDVAEPVRLYLDLMKRSLSNTIYQDPRVWFGDWSGTIEVDRREVRPFDEGSRTEGLDIPSAAHTMIGRQRLDNLQECTERVIADGVPGDLLEAGVWRGGATILMRAVLEAHGVRDRTVWVADSFEGLPEADPERYPADRGGSVHLWNDLLGVSREQVEENFRRYGLLDDRVRFLQGWFRDTLPTAPVESLAVLRVDGDLYESTMDALTHLYPRLSVGGFVIIDDYGALAPCRLAVQHFRKRHGITEPITRIDRSGVFWRRTEPEAAR</sequence>
<keyword evidence="7" id="KW-0045">Antibiotic biosynthesis</keyword>
<dbReference type="GO" id="GO:0032259">
    <property type="term" value="P:methylation"/>
    <property type="evidence" value="ECO:0007669"/>
    <property type="project" value="UniProtKB-KW"/>
</dbReference>
<evidence type="ECO:0000256" key="6">
    <source>
        <dbReference type="ARBA" id="ARBA00022842"/>
    </source>
</evidence>
<evidence type="ECO:0000256" key="7">
    <source>
        <dbReference type="ARBA" id="ARBA00023194"/>
    </source>
</evidence>
<evidence type="ECO:0000256" key="5">
    <source>
        <dbReference type="ARBA" id="ARBA00022723"/>
    </source>
</evidence>
<organism evidence="9 10">
    <name type="scientific">Nocardiopsis flavescens</name>
    <dbReference type="NCBI Taxonomy" id="758803"/>
    <lineage>
        <taxon>Bacteria</taxon>
        <taxon>Bacillati</taxon>
        <taxon>Actinomycetota</taxon>
        <taxon>Actinomycetes</taxon>
        <taxon>Streptosporangiales</taxon>
        <taxon>Nocardiopsidaceae</taxon>
        <taxon>Nocardiopsis</taxon>
    </lineage>
</organism>
<evidence type="ECO:0000256" key="3">
    <source>
        <dbReference type="ARBA" id="ARBA00022679"/>
    </source>
</evidence>
<comment type="similarity">
    <text evidence="8">Belongs to the methyltransferase TylF/MycF family.</text>
</comment>
<accession>A0A1M6LQI2</accession>
<reference evidence="9 10" key="1">
    <citation type="submission" date="2016-11" db="EMBL/GenBank/DDBJ databases">
        <authorList>
            <person name="Jaros S."/>
            <person name="Januszkiewicz K."/>
            <person name="Wedrychowicz H."/>
        </authorList>
    </citation>
    <scope>NUCLEOTIDE SEQUENCE [LARGE SCALE GENOMIC DNA]</scope>
    <source>
        <strain evidence="9 10">CGMCC 4.5723</strain>
    </source>
</reference>
<keyword evidence="3 9" id="KW-0808">Transferase</keyword>
<dbReference type="PANTHER" id="PTHR40036">
    <property type="entry name" value="MACROCIN O-METHYLTRANSFERASE"/>
    <property type="match status" value="1"/>
</dbReference>
<keyword evidence="5" id="KW-0479">Metal-binding</keyword>
<dbReference type="RefSeq" id="WP_073380098.1">
    <property type="nucleotide sequence ID" value="NZ_FQZK01000009.1"/>
</dbReference>
<name>A0A1M6LQI2_9ACTN</name>
<dbReference type="GO" id="GO:0046872">
    <property type="term" value="F:metal ion binding"/>
    <property type="evidence" value="ECO:0007669"/>
    <property type="project" value="UniProtKB-KW"/>
</dbReference>
<dbReference type="Gene3D" id="3.40.50.150">
    <property type="entry name" value="Vaccinia Virus protein VP39"/>
    <property type="match status" value="1"/>
</dbReference>
<dbReference type="STRING" id="758803.SAMN05421803_10919"/>
<comment type="pathway">
    <text evidence="1">Antibiotic biosynthesis.</text>
</comment>
<dbReference type="GO" id="GO:0008168">
    <property type="term" value="F:methyltransferase activity"/>
    <property type="evidence" value="ECO:0007669"/>
    <property type="project" value="UniProtKB-KW"/>
</dbReference>
<dbReference type="InterPro" id="IPR029063">
    <property type="entry name" value="SAM-dependent_MTases_sf"/>
</dbReference>
<protein>
    <submittedName>
        <fullName evidence="9">O-methyltransferase/demethyldecarbamoylnovobiocin O-methyltransferase/8-demethyl-8-(2,3-dimethoxy-alpha-L-rhamnosyl)tetracenomycin-C 4'-O-methyltransferase</fullName>
    </submittedName>
</protein>
<dbReference type="GO" id="GO:0017000">
    <property type="term" value="P:antibiotic biosynthetic process"/>
    <property type="evidence" value="ECO:0007669"/>
    <property type="project" value="UniProtKB-KW"/>
</dbReference>
<dbReference type="FunFam" id="3.40.50.150:FF:000331">
    <property type="entry name" value="Macrocin O-methyltransferase"/>
    <property type="match status" value="1"/>
</dbReference>
<dbReference type="EMBL" id="FQZK01000009">
    <property type="protein sequence ID" value="SHJ73468.1"/>
    <property type="molecule type" value="Genomic_DNA"/>
</dbReference>
<dbReference type="InterPro" id="IPR008884">
    <property type="entry name" value="TylF_MeTrfase"/>
</dbReference>
<evidence type="ECO:0000256" key="4">
    <source>
        <dbReference type="ARBA" id="ARBA00022691"/>
    </source>
</evidence>
<dbReference type="Proteomes" id="UP000184452">
    <property type="component" value="Unassembled WGS sequence"/>
</dbReference>
<keyword evidence="2 9" id="KW-0489">Methyltransferase</keyword>
<evidence type="ECO:0000256" key="1">
    <source>
        <dbReference type="ARBA" id="ARBA00004792"/>
    </source>
</evidence>
<dbReference type="OrthoDB" id="3826968at2"/>
<dbReference type="Pfam" id="PF05711">
    <property type="entry name" value="TylF"/>
    <property type="match status" value="1"/>
</dbReference>
<keyword evidence="10" id="KW-1185">Reference proteome</keyword>
<evidence type="ECO:0000256" key="8">
    <source>
        <dbReference type="ARBA" id="ARBA00060900"/>
    </source>
</evidence>
<dbReference type="AlphaFoldDB" id="A0A1M6LQI2"/>
<dbReference type="SUPFAM" id="SSF53335">
    <property type="entry name" value="S-adenosyl-L-methionine-dependent methyltransferases"/>
    <property type="match status" value="1"/>
</dbReference>
<evidence type="ECO:0000256" key="2">
    <source>
        <dbReference type="ARBA" id="ARBA00022603"/>
    </source>
</evidence>
<keyword evidence="6" id="KW-0460">Magnesium</keyword>
<evidence type="ECO:0000313" key="9">
    <source>
        <dbReference type="EMBL" id="SHJ73468.1"/>
    </source>
</evidence>
<gene>
    <name evidence="9" type="ORF">SAMN05421803_10919</name>
</gene>